<comment type="subcellular location">
    <subcellularLocation>
        <location evidence="7 8">Cytoplasm</location>
    </subcellularLocation>
</comment>
<dbReference type="GO" id="GO:0005737">
    <property type="term" value="C:cytoplasm"/>
    <property type="evidence" value="ECO:0007669"/>
    <property type="project" value="UniProtKB-SubCell"/>
</dbReference>
<feature type="binding site" evidence="7">
    <location>
        <begin position="134"/>
        <end position="140"/>
    </location>
    <ligand>
        <name>ATP</name>
        <dbReference type="ChEBI" id="CHEBI:30616"/>
    </ligand>
</feature>
<keyword evidence="7 12" id="KW-0436">Ligase</keyword>
<dbReference type="InterPro" id="IPR036615">
    <property type="entry name" value="Mur_ligase_C_dom_sf"/>
</dbReference>
<dbReference type="PANTHER" id="PTHR23135">
    <property type="entry name" value="MUR LIGASE FAMILY MEMBER"/>
    <property type="match status" value="1"/>
</dbReference>
<feature type="domain" description="Mur ligase C-terminal" evidence="10">
    <location>
        <begin position="363"/>
        <end position="497"/>
    </location>
</feature>
<comment type="pathway">
    <text evidence="7 8">Cell wall biogenesis; peptidoglycan biosynthesis.</text>
</comment>
<keyword evidence="7" id="KW-0547">Nucleotide-binding</keyword>
<keyword evidence="4 7" id="KW-0573">Peptidoglycan synthesis</keyword>
<sequence>MNTIPAARTTADLAAAFGLDLRAGGGAAGAPGAAAAESVVVTGVSLDNRQTAHGDLFAALPGAHTHGAEHARAAVDAGAVAILTDPDGAARLERAGVAGVPVLVAGDVRGVLGAVSAEVYHRPAEQMRTFGVTGTNGKTTTTYLLEEILHGLGRSTGLIGTVEIKVGEERTPARLTTPESPQVQALLARMVDAGVEDLVMEVSSHALALHRVDAVVYDMVSFTNLTADHLDFHGDMESYFRTKAELFTPARARRGVVLADDEWGARLAAEATIPVVTVGSQTPPTQPDPDTDWLITLTHGRPDHTEFTLTHRDGRSLSTAVWMPGRFNVLNAAVALVMVIEAGVSISELHDHLRTGLRPAVPGRMERVADHPRCIVDFAHNADALELVLRALRPTTKGRLFVVFGATGERDTAKRPRMGEVAVRGADVVVVTDDDPHDEDPATIRSDVMAGALRAVAAHQRGGRTVDLFEVAPRATAIRRAVNFAGPADTVLIAGRGHETIQEIAGVEHQLDDRDEVRAALADRPLHPGAS</sequence>
<feature type="binding site" evidence="7">
    <location>
        <position position="46"/>
    </location>
    <ligand>
        <name>UDP-N-acetyl-alpha-D-muramoyl-L-alanyl-D-glutamate</name>
        <dbReference type="ChEBI" id="CHEBI:83900"/>
    </ligand>
</feature>
<keyword evidence="7" id="KW-0963">Cytoplasm</keyword>
<evidence type="ECO:0000256" key="1">
    <source>
        <dbReference type="ARBA" id="ARBA00005898"/>
    </source>
</evidence>
<feature type="binding site" evidence="7">
    <location>
        <position position="203"/>
    </location>
    <ligand>
        <name>UDP-N-acetyl-alpha-D-muramoyl-L-alanyl-D-glutamate</name>
        <dbReference type="ChEBI" id="CHEBI:83900"/>
    </ligand>
</feature>
<dbReference type="InterPro" id="IPR004101">
    <property type="entry name" value="Mur_ligase_C"/>
</dbReference>
<evidence type="ECO:0000259" key="11">
    <source>
        <dbReference type="Pfam" id="PF08245"/>
    </source>
</evidence>
<evidence type="ECO:0000313" key="12">
    <source>
        <dbReference type="EMBL" id="QOR72146.1"/>
    </source>
</evidence>
<evidence type="ECO:0000256" key="6">
    <source>
        <dbReference type="ARBA" id="ARBA00023316"/>
    </source>
</evidence>
<feature type="domain" description="Mur ligase N-terminal catalytic" evidence="9">
    <location>
        <begin position="41"/>
        <end position="103"/>
    </location>
</feature>
<dbReference type="GO" id="GO:0009252">
    <property type="term" value="P:peptidoglycan biosynthetic process"/>
    <property type="evidence" value="ECO:0007669"/>
    <property type="project" value="UniProtKB-UniRule"/>
</dbReference>
<dbReference type="Pfam" id="PF01225">
    <property type="entry name" value="Mur_ligase"/>
    <property type="match status" value="1"/>
</dbReference>
<reference evidence="12 13" key="1">
    <citation type="submission" date="2020-10" db="EMBL/GenBank/DDBJ databases">
        <title>Haloactinobacterium sp. RN3S43, a bacterium isolated from saline soil.</title>
        <authorList>
            <person name="Sun J.-Q."/>
        </authorList>
    </citation>
    <scope>NUCLEOTIDE SEQUENCE [LARGE SCALE GENOMIC DNA]</scope>
    <source>
        <strain evidence="12 13">RN3S43</strain>
    </source>
</reference>
<evidence type="ECO:0000259" key="9">
    <source>
        <dbReference type="Pfam" id="PF01225"/>
    </source>
</evidence>
<keyword evidence="7" id="KW-0067">ATP-binding</keyword>
<dbReference type="SUPFAM" id="SSF63418">
    <property type="entry name" value="MurE/MurF N-terminal domain"/>
    <property type="match status" value="1"/>
</dbReference>
<comment type="function">
    <text evidence="7">Catalyzes the addition of an amino acid to the nucleotide precursor UDP-N-acetylmuramoyl-L-alanyl-D-glutamate (UMAG) in the biosynthesis of bacterial cell-wall peptidoglycan.</text>
</comment>
<keyword evidence="7" id="KW-0460">Magnesium</keyword>
<dbReference type="InterPro" id="IPR035911">
    <property type="entry name" value="MurE/MurF_N"/>
</dbReference>
<evidence type="ECO:0000256" key="5">
    <source>
        <dbReference type="ARBA" id="ARBA00023306"/>
    </source>
</evidence>
<accession>A0A7M1SX33</accession>
<dbReference type="UniPathway" id="UPA00219"/>
<dbReference type="Gene3D" id="3.40.1190.10">
    <property type="entry name" value="Mur-like, catalytic domain"/>
    <property type="match status" value="1"/>
</dbReference>
<evidence type="ECO:0000256" key="3">
    <source>
        <dbReference type="ARBA" id="ARBA00022960"/>
    </source>
</evidence>
<dbReference type="NCBIfam" id="NF001126">
    <property type="entry name" value="PRK00139.1-4"/>
    <property type="match status" value="1"/>
</dbReference>
<dbReference type="GO" id="GO:0000287">
    <property type="term" value="F:magnesium ion binding"/>
    <property type="evidence" value="ECO:0007669"/>
    <property type="project" value="UniProtKB-UniRule"/>
</dbReference>
<evidence type="ECO:0000256" key="7">
    <source>
        <dbReference type="HAMAP-Rule" id="MF_00208"/>
    </source>
</evidence>
<evidence type="ECO:0000256" key="8">
    <source>
        <dbReference type="RuleBase" id="RU004135"/>
    </source>
</evidence>
<dbReference type="Gene3D" id="3.40.1390.10">
    <property type="entry name" value="MurE/MurF, N-terminal domain"/>
    <property type="match status" value="1"/>
</dbReference>
<proteinExistence type="inferred from homology"/>
<comment type="similarity">
    <text evidence="1 7">Belongs to the MurCDEF family. MurE subfamily.</text>
</comment>
<dbReference type="HAMAP" id="MF_00208">
    <property type="entry name" value="MurE"/>
    <property type="match status" value="1"/>
</dbReference>
<dbReference type="InterPro" id="IPR036565">
    <property type="entry name" value="Mur-like_cat_sf"/>
</dbReference>
<dbReference type="NCBIfam" id="NF001124">
    <property type="entry name" value="PRK00139.1-2"/>
    <property type="match status" value="1"/>
</dbReference>
<gene>
    <name evidence="7" type="primary">murE</name>
    <name evidence="12" type="ORF">IM660_07905</name>
</gene>
<organism evidence="12 13">
    <name type="scientific">Ruania alkalisoli</name>
    <dbReference type="NCBI Taxonomy" id="2779775"/>
    <lineage>
        <taxon>Bacteria</taxon>
        <taxon>Bacillati</taxon>
        <taxon>Actinomycetota</taxon>
        <taxon>Actinomycetes</taxon>
        <taxon>Micrococcales</taxon>
        <taxon>Ruaniaceae</taxon>
        <taxon>Ruania</taxon>
    </lineage>
</organism>
<evidence type="ECO:0000256" key="2">
    <source>
        <dbReference type="ARBA" id="ARBA00022618"/>
    </source>
</evidence>
<dbReference type="Proteomes" id="UP000593758">
    <property type="component" value="Chromosome"/>
</dbReference>
<dbReference type="InterPro" id="IPR013221">
    <property type="entry name" value="Mur_ligase_cen"/>
</dbReference>
<dbReference type="RefSeq" id="WP_193498787.1">
    <property type="nucleotide sequence ID" value="NZ_CP063169.1"/>
</dbReference>
<dbReference type="AlphaFoldDB" id="A0A7M1SX33"/>
<dbReference type="GO" id="GO:0071555">
    <property type="term" value="P:cell wall organization"/>
    <property type="evidence" value="ECO:0007669"/>
    <property type="project" value="UniProtKB-KW"/>
</dbReference>
<comment type="caution">
    <text evidence="7">Lacks conserved residue(s) required for the propagation of feature annotation.</text>
</comment>
<dbReference type="GO" id="GO:0051301">
    <property type="term" value="P:cell division"/>
    <property type="evidence" value="ECO:0007669"/>
    <property type="project" value="UniProtKB-KW"/>
</dbReference>
<evidence type="ECO:0000259" key="10">
    <source>
        <dbReference type="Pfam" id="PF02875"/>
    </source>
</evidence>
<dbReference type="KEGG" id="halt:IM660_07905"/>
<feature type="binding site" evidence="7">
    <location>
        <begin position="176"/>
        <end position="177"/>
    </location>
    <ligand>
        <name>UDP-N-acetyl-alpha-D-muramoyl-L-alanyl-D-glutamate</name>
        <dbReference type="ChEBI" id="CHEBI:83900"/>
    </ligand>
</feature>
<evidence type="ECO:0000256" key="4">
    <source>
        <dbReference type="ARBA" id="ARBA00022984"/>
    </source>
</evidence>
<dbReference type="InterPro" id="IPR000713">
    <property type="entry name" value="Mur_ligase_N"/>
</dbReference>
<dbReference type="InterPro" id="IPR005761">
    <property type="entry name" value="UDP-N-AcMur-Glu-dNH2Pim_ligase"/>
</dbReference>
<dbReference type="PANTHER" id="PTHR23135:SF4">
    <property type="entry name" value="UDP-N-ACETYLMURAMOYL-L-ALANYL-D-GLUTAMATE--2,6-DIAMINOPIMELATE LIGASE MURE HOMOLOG, CHLOROPLASTIC"/>
    <property type="match status" value="1"/>
</dbReference>
<dbReference type="Pfam" id="PF08245">
    <property type="entry name" value="Mur_ligase_M"/>
    <property type="match status" value="1"/>
</dbReference>
<keyword evidence="5 7" id="KW-0131">Cell cycle</keyword>
<name>A0A7M1SX33_9MICO</name>
<dbReference type="Pfam" id="PF02875">
    <property type="entry name" value="Mur_ligase_C"/>
    <property type="match status" value="1"/>
</dbReference>
<dbReference type="GO" id="GO:0005524">
    <property type="term" value="F:ATP binding"/>
    <property type="evidence" value="ECO:0007669"/>
    <property type="project" value="UniProtKB-UniRule"/>
</dbReference>
<dbReference type="GO" id="GO:0008360">
    <property type="term" value="P:regulation of cell shape"/>
    <property type="evidence" value="ECO:0007669"/>
    <property type="project" value="UniProtKB-KW"/>
</dbReference>
<dbReference type="Gene3D" id="3.90.190.20">
    <property type="entry name" value="Mur ligase, C-terminal domain"/>
    <property type="match status" value="1"/>
</dbReference>
<dbReference type="GO" id="GO:0016881">
    <property type="term" value="F:acid-amino acid ligase activity"/>
    <property type="evidence" value="ECO:0007669"/>
    <property type="project" value="UniProtKB-UniRule"/>
</dbReference>
<dbReference type="EMBL" id="CP063169">
    <property type="protein sequence ID" value="QOR72146.1"/>
    <property type="molecule type" value="Genomic_DNA"/>
</dbReference>
<feature type="modified residue" description="N6-carboxylysine" evidence="7">
    <location>
        <position position="243"/>
    </location>
</feature>
<feature type="binding site" evidence="7">
    <location>
        <position position="211"/>
    </location>
    <ligand>
        <name>UDP-N-acetyl-alpha-D-muramoyl-L-alanyl-D-glutamate</name>
        <dbReference type="ChEBI" id="CHEBI:83900"/>
    </ligand>
</feature>
<protein>
    <recommendedName>
        <fullName evidence="7">UDP-N-acetylmuramyl-tripeptide synthetase</fullName>
        <ecNumber evidence="7">6.3.2.-</ecNumber>
    </recommendedName>
    <alternativeName>
        <fullName evidence="7">UDP-MurNAc-tripeptide synthetase</fullName>
    </alternativeName>
</protein>
<comment type="PTM">
    <text evidence="7">Carboxylation is probably crucial for Mg(2+) binding and, consequently, for the gamma-phosphate positioning of ATP.</text>
</comment>
<dbReference type="EC" id="6.3.2.-" evidence="7"/>
<keyword evidence="13" id="KW-1185">Reference proteome</keyword>
<dbReference type="SUPFAM" id="SSF53244">
    <property type="entry name" value="MurD-like peptide ligases, peptide-binding domain"/>
    <property type="match status" value="1"/>
</dbReference>
<comment type="cofactor">
    <cofactor evidence="7">
        <name>Mg(2+)</name>
        <dbReference type="ChEBI" id="CHEBI:18420"/>
    </cofactor>
</comment>
<dbReference type="SUPFAM" id="SSF53623">
    <property type="entry name" value="MurD-like peptide ligases, catalytic domain"/>
    <property type="match status" value="1"/>
</dbReference>
<keyword evidence="3 7" id="KW-0133">Cell shape</keyword>
<dbReference type="NCBIfam" id="TIGR01085">
    <property type="entry name" value="murE"/>
    <property type="match status" value="1"/>
</dbReference>
<feature type="domain" description="Mur ligase central" evidence="11">
    <location>
        <begin position="132"/>
        <end position="338"/>
    </location>
</feature>
<keyword evidence="6 7" id="KW-0961">Cell wall biogenesis/degradation</keyword>
<keyword evidence="2 7" id="KW-0132">Cell division</keyword>
<evidence type="ECO:0000313" key="13">
    <source>
        <dbReference type="Proteomes" id="UP000593758"/>
    </source>
</evidence>